<protein>
    <submittedName>
        <fullName evidence="1">Uncharacterized protein</fullName>
    </submittedName>
</protein>
<proteinExistence type="predicted"/>
<dbReference type="EMBL" id="GISG01262503">
    <property type="protein sequence ID" value="MBA4674415.1"/>
    <property type="molecule type" value="Transcribed_RNA"/>
</dbReference>
<reference evidence="1" key="2">
    <citation type="submission" date="2020-07" db="EMBL/GenBank/DDBJ databases">
        <authorList>
            <person name="Vera ALvarez R."/>
            <person name="Arias-Moreno D.M."/>
            <person name="Jimenez-Jacinto V."/>
            <person name="Jimenez-Bremont J.F."/>
            <person name="Swaminathan K."/>
            <person name="Moose S.P."/>
            <person name="Guerrero-Gonzalez M.L."/>
            <person name="Marino-Ramirez L."/>
            <person name="Landsman D."/>
            <person name="Rodriguez-Kessler M."/>
            <person name="Delgado-Sanchez P."/>
        </authorList>
    </citation>
    <scope>NUCLEOTIDE SEQUENCE</scope>
    <source>
        <tissue evidence="1">Cladode</tissue>
    </source>
</reference>
<name>A0A7C9AUS3_OPUST</name>
<accession>A0A7C9AUS3</accession>
<sequence>MQDEDPNLPGYYKKRKVEVTDVDEIEEEFEGLVLDDDDFGGEEDEDEDEEFFDEIEDSVEVSEGEEEGDLQIEDGIDWDSEEWEEELGIEEEDDAELDGFSPAGVGYGNITEAPGLRVRLRGEREVD</sequence>
<organism evidence="1">
    <name type="scientific">Opuntia streptacantha</name>
    <name type="common">Prickly pear cactus</name>
    <name type="synonym">Opuntia cardona</name>
    <dbReference type="NCBI Taxonomy" id="393608"/>
    <lineage>
        <taxon>Eukaryota</taxon>
        <taxon>Viridiplantae</taxon>
        <taxon>Streptophyta</taxon>
        <taxon>Embryophyta</taxon>
        <taxon>Tracheophyta</taxon>
        <taxon>Spermatophyta</taxon>
        <taxon>Magnoliopsida</taxon>
        <taxon>eudicotyledons</taxon>
        <taxon>Gunneridae</taxon>
        <taxon>Pentapetalae</taxon>
        <taxon>Caryophyllales</taxon>
        <taxon>Cactineae</taxon>
        <taxon>Cactaceae</taxon>
        <taxon>Opuntioideae</taxon>
        <taxon>Opuntia</taxon>
    </lineage>
</organism>
<reference evidence="1" key="1">
    <citation type="journal article" date="2013" name="J. Plant Res.">
        <title>Effect of fungi and light on seed germination of three Opuntia species from semiarid lands of central Mexico.</title>
        <authorList>
            <person name="Delgado-Sanchez P."/>
            <person name="Jimenez-Bremont J.F."/>
            <person name="Guerrero-Gonzalez Mde L."/>
            <person name="Flores J."/>
        </authorList>
    </citation>
    <scope>NUCLEOTIDE SEQUENCE</scope>
    <source>
        <tissue evidence="1">Cladode</tissue>
    </source>
</reference>
<dbReference type="AlphaFoldDB" id="A0A7C9AUS3"/>
<evidence type="ECO:0000313" key="1">
    <source>
        <dbReference type="EMBL" id="MBA4674415.1"/>
    </source>
</evidence>